<dbReference type="SUPFAM" id="SSF48008">
    <property type="entry name" value="GntR ligand-binding domain-like"/>
    <property type="match status" value="1"/>
</dbReference>
<dbReference type="PANTHER" id="PTHR43537:SF5">
    <property type="entry name" value="UXU OPERON TRANSCRIPTIONAL REGULATOR"/>
    <property type="match status" value="1"/>
</dbReference>
<feature type="domain" description="HTH gntR-type" evidence="4">
    <location>
        <begin position="10"/>
        <end position="78"/>
    </location>
</feature>
<sequence>MSATKAAEPRRLYQQIADDIRELIDKGLFQAGDRLPPERDLAQQLGVSRPSLREALIALDVQGHVEIRGGSGVYVSRPPQGPAARKRTPALGESPRELMQARAALESAVVVIACAHGTREQIRKLAEIIDGMREEIGHNRAPMELDRRFHLTLCEMSGNAVMGHLIAELFHERHSPISAKLSSRYENSRTWKAALKEHEAILRAVESRDPIAAQAAMLSHLRASELRWVGD</sequence>
<dbReference type="InterPro" id="IPR011711">
    <property type="entry name" value="GntR_C"/>
</dbReference>
<evidence type="ECO:0000259" key="4">
    <source>
        <dbReference type="PROSITE" id="PS50949"/>
    </source>
</evidence>
<dbReference type="SMART" id="SM00895">
    <property type="entry name" value="FCD"/>
    <property type="match status" value="1"/>
</dbReference>
<dbReference type="Proteomes" id="UP000806285">
    <property type="component" value="Unassembled WGS sequence"/>
</dbReference>
<reference evidence="5 6" key="1">
    <citation type="submission" date="2020-10" db="EMBL/GenBank/DDBJ databases">
        <title>Ramlibacter sp. HM2 16S ribosomal RNA gene Genome sequencing and assembly.</title>
        <authorList>
            <person name="Kang M."/>
        </authorList>
    </citation>
    <scope>NUCLEOTIDE SEQUENCE [LARGE SCALE GENOMIC DNA]</scope>
    <source>
        <strain evidence="5 6">HM2</strain>
    </source>
</reference>
<dbReference type="InterPro" id="IPR036390">
    <property type="entry name" value="WH_DNA-bd_sf"/>
</dbReference>
<evidence type="ECO:0000256" key="1">
    <source>
        <dbReference type="ARBA" id="ARBA00023015"/>
    </source>
</evidence>
<dbReference type="InterPro" id="IPR036388">
    <property type="entry name" value="WH-like_DNA-bd_sf"/>
</dbReference>
<organism evidence="5 6">
    <name type="scientific">Ramlibacter pallidus</name>
    <dbReference type="NCBI Taxonomy" id="2780087"/>
    <lineage>
        <taxon>Bacteria</taxon>
        <taxon>Pseudomonadati</taxon>
        <taxon>Pseudomonadota</taxon>
        <taxon>Betaproteobacteria</taxon>
        <taxon>Burkholderiales</taxon>
        <taxon>Comamonadaceae</taxon>
        <taxon>Ramlibacter</taxon>
    </lineage>
</organism>
<dbReference type="InterPro" id="IPR000524">
    <property type="entry name" value="Tscrpt_reg_HTH_GntR"/>
</dbReference>
<dbReference type="InterPro" id="IPR008920">
    <property type="entry name" value="TF_FadR/GntR_C"/>
</dbReference>
<dbReference type="CDD" id="cd07377">
    <property type="entry name" value="WHTH_GntR"/>
    <property type="match status" value="1"/>
</dbReference>
<dbReference type="SMART" id="SM00345">
    <property type="entry name" value="HTH_GNTR"/>
    <property type="match status" value="1"/>
</dbReference>
<dbReference type="Pfam" id="PF07729">
    <property type="entry name" value="FCD"/>
    <property type="match status" value="1"/>
</dbReference>
<keyword evidence="6" id="KW-1185">Reference proteome</keyword>
<keyword evidence="3" id="KW-0804">Transcription</keyword>
<dbReference type="PANTHER" id="PTHR43537">
    <property type="entry name" value="TRANSCRIPTIONAL REGULATOR, GNTR FAMILY"/>
    <property type="match status" value="1"/>
</dbReference>
<keyword evidence="2" id="KW-0238">DNA-binding</keyword>
<dbReference type="Pfam" id="PF00392">
    <property type="entry name" value="GntR"/>
    <property type="match status" value="1"/>
</dbReference>
<evidence type="ECO:0000256" key="2">
    <source>
        <dbReference type="ARBA" id="ARBA00023125"/>
    </source>
</evidence>
<evidence type="ECO:0000313" key="5">
    <source>
        <dbReference type="EMBL" id="MBE7367122.1"/>
    </source>
</evidence>
<accession>A0ABR9S0S1</accession>
<keyword evidence="1" id="KW-0805">Transcription regulation</keyword>
<dbReference type="EMBL" id="JADDIV010000002">
    <property type="protein sequence ID" value="MBE7367122.1"/>
    <property type="molecule type" value="Genomic_DNA"/>
</dbReference>
<name>A0ABR9S0S1_9BURK</name>
<dbReference type="RefSeq" id="WP_193675750.1">
    <property type="nucleotide sequence ID" value="NZ_JADDIV010000002.1"/>
</dbReference>
<dbReference type="Gene3D" id="1.20.120.530">
    <property type="entry name" value="GntR ligand-binding domain-like"/>
    <property type="match status" value="1"/>
</dbReference>
<gene>
    <name evidence="5" type="ORF">IM787_06080</name>
</gene>
<dbReference type="Gene3D" id="1.10.10.10">
    <property type="entry name" value="Winged helix-like DNA-binding domain superfamily/Winged helix DNA-binding domain"/>
    <property type="match status" value="1"/>
</dbReference>
<evidence type="ECO:0000256" key="3">
    <source>
        <dbReference type="ARBA" id="ARBA00023163"/>
    </source>
</evidence>
<evidence type="ECO:0000313" key="6">
    <source>
        <dbReference type="Proteomes" id="UP000806285"/>
    </source>
</evidence>
<proteinExistence type="predicted"/>
<dbReference type="PRINTS" id="PR00035">
    <property type="entry name" value="HTHGNTR"/>
</dbReference>
<protein>
    <submittedName>
        <fullName evidence="5">FadR family transcriptional regulator</fullName>
    </submittedName>
</protein>
<comment type="caution">
    <text evidence="5">The sequence shown here is derived from an EMBL/GenBank/DDBJ whole genome shotgun (WGS) entry which is preliminary data.</text>
</comment>
<dbReference type="PROSITE" id="PS50949">
    <property type="entry name" value="HTH_GNTR"/>
    <property type="match status" value="1"/>
</dbReference>
<dbReference type="SUPFAM" id="SSF46785">
    <property type="entry name" value="Winged helix' DNA-binding domain"/>
    <property type="match status" value="1"/>
</dbReference>